<dbReference type="PANTHER" id="PTHR42951">
    <property type="entry name" value="METALLO-BETA-LACTAMASE DOMAIN-CONTAINING"/>
    <property type="match status" value="1"/>
</dbReference>
<name>A0A1H0CRT6_9BACI</name>
<dbReference type="Proteomes" id="UP000198778">
    <property type="component" value="Unassembled WGS sequence"/>
</dbReference>
<dbReference type="RefSeq" id="WP_090841467.1">
    <property type="nucleotide sequence ID" value="NZ_FNIL01000002.1"/>
</dbReference>
<keyword evidence="3" id="KW-1185">Reference proteome</keyword>
<dbReference type="PANTHER" id="PTHR42951:SF17">
    <property type="entry name" value="METALLO-BETA-LACTAMASE DOMAIN-CONTAINING PROTEIN"/>
    <property type="match status" value="1"/>
</dbReference>
<dbReference type="EMBL" id="FNIL01000002">
    <property type="protein sequence ID" value="SDN60612.1"/>
    <property type="molecule type" value="Genomic_DNA"/>
</dbReference>
<gene>
    <name evidence="2" type="ORF">SAMN04488053_102207</name>
</gene>
<organism evidence="2 3">
    <name type="scientific">Alkalicoccus daliensis</name>
    <dbReference type="NCBI Taxonomy" id="745820"/>
    <lineage>
        <taxon>Bacteria</taxon>
        <taxon>Bacillati</taxon>
        <taxon>Bacillota</taxon>
        <taxon>Bacilli</taxon>
        <taxon>Bacillales</taxon>
        <taxon>Bacillaceae</taxon>
        <taxon>Alkalicoccus</taxon>
    </lineage>
</organism>
<dbReference type="Pfam" id="PF00753">
    <property type="entry name" value="Lactamase_B"/>
    <property type="match status" value="1"/>
</dbReference>
<dbReference type="SMART" id="SM00849">
    <property type="entry name" value="Lactamase_B"/>
    <property type="match status" value="1"/>
</dbReference>
<dbReference type="Gene3D" id="3.60.15.10">
    <property type="entry name" value="Ribonuclease Z/Hydroxyacylglutathione hydrolase-like"/>
    <property type="match status" value="1"/>
</dbReference>
<dbReference type="AlphaFoldDB" id="A0A1H0CRT6"/>
<dbReference type="InterPro" id="IPR001279">
    <property type="entry name" value="Metallo-B-lactamas"/>
</dbReference>
<dbReference type="SUPFAM" id="SSF56281">
    <property type="entry name" value="Metallo-hydrolase/oxidoreductase"/>
    <property type="match status" value="1"/>
</dbReference>
<feature type="domain" description="Metallo-beta-lactamase" evidence="1">
    <location>
        <begin position="20"/>
        <end position="202"/>
    </location>
</feature>
<evidence type="ECO:0000313" key="2">
    <source>
        <dbReference type="EMBL" id="SDN60612.1"/>
    </source>
</evidence>
<protein>
    <submittedName>
        <fullName evidence="2">Glyoxylase, beta-lactamase superfamily II</fullName>
    </submittedName>
</protein>
<proteinExistence type="predicted"/>
<evidence type="ECO:0000313" key="3">
    <source>
        <dbReference type="Proteomes" id="UP000198778"/>
    </source>
</evidence>
<evidence type="ECO:0000259" key="1">
    <source>
        <dbReference type="SMART" id="SM00849"/>
    </source>
</evidence>
<dbReference type="STRING" id="745820.SAMN04488053_102207"/>
<accession>A0A1H0CRT6</accession>
<sequence length="222" mass="24798">MQVKQVSENVWKLSVWMGITISVWLVKEEDGVTLVDCGIPSMGTGILKEIEALELGPLHRILLTHGHSDHTGALEKLRTEASVTVFAHEKEIPYMEGKKPYPGRSKATAVAKRGTVKPLKEESDTFTAVGSLQPYYTPGHSPGHMVYYHEQDNVLIGGDLFTSFKNEKLRRPIPMFTANMGEAIKSGAIVKQLEPEILSLCHGTEIPKPHTQYDEYKEKWLS</sequence>
<dbReference type="CDD" id="cd07721">
    <property type="entry name" value="yflN-like_MBL-fold"/>
    <property type="match status" value="1"/>
</dbReference>
<dbReference type="InterPro" id="IPR036866">
    <property type="entry name" value="RibonucZ/Hydroxyglut_hydro"/>
</dbReference>
<reference evidence="3" key="1">
    <citation type="submission" date="2016-10" db="EMBL/GenBank/DDBJ databases">
        <authorList>
            <person name="Varghese N."/>
            <person name="Submissions S."/>
        </authorList>
    </citation>
    <scope>NUCLEOTIDE SEQUENCE [LARGE SCALE GENOMIC DNA]</scope>
    <source>
        <strain evidence="3">CGMCC 1.10369</strain>
    </source>
</reference>
<dbReference type="OrthoDB" id="9802248at2"/>
<dbReference type="InterPro" id="IPR050855">
    <property type="entry name" value="NDM-1-like"/>
</dbReference>